<dbReference type="Proteomes" id="UP000051451">
    <property type="component" value="Unassembled WGS sequence"/>
</dbReference>
<dbReference type="PATRIC" id="fig|1423750.3.peg.150"/>
<dbReference type="AlphaFoldDB" id="A0A0R1VQK0"/>
<proteinExistence type="predicted"/>
<reference evidence="1 2" key="1">
    <citation type="journal article" date="2015" name="Genome Announc.">
        <title>Expanding the biotechnology potential of lactobacilli through comparative genomics of 213 strains and associated genera.</title>
        <authorList>
            <person name="Sun Z."/>
            <person name="Harris H.M."/>
            <person name="McCann A."/>
            <person name="Guo C."/>
            <person name="Argimon S."/>
            <person name="Zhang W."/>
            <person name="Yang X."/>
            <person name="Jeffery I.B."/>
            <person name="Cooney J.C."/>
            <person name="Kagawa T.F."/>
            <person name="Liu W."/>
            <person name="Song Y."/>
            <person name="Salvetti E."/>
            <person name="Wrobel A."/>
            <person name="Rasinkangas P."/>
            <person name="Parkhill J."/>
            <person name="Rea M.C."/>
            <person name="O'Sullivan O."/>
            <person name="Ritari J."/>
            <person name="Douillard F.P."/>
            <person name="Paul Ross R."/>
            <person name="Yang R."/>
            <person name="Briner A.E."/>
            <person name="Felis G.E."/>
            <person name="de Vos W.M."/>
            <person name="Barrangou R."/>
            <person name="Klaenhammer T.R."/>
            <person name="Caufield P.W."/>
            <person name="Cui Y."/>
            <person name="Zhang H."/>
            <person name="O'Toole P.W."/>
        </authorList>
    </citation>
    <scope>NUCLEOTIDE SEQUENCE [LARGE SCALE GENOMIC DNA]</scope>
    <source>
        <strain evidence="1 2">DSM 18630</strain>
    </source>
</reference>
<evidence type="ECO:0008006" key="3">
    <source>
        <dbReference type="Google" id="ProtNLM"/>
    </source>
</evidence>
<comment type="caution">
    <text evidence="1">The sequence shown here is derived from an EMBL/GenBank/DDBJ whole genome shotgun (WGS) entry which is preliminary data.</text>
</comment>
<evidence type="ECO:0000313" key="1">
    <source>
        <dbReference type="EMBL" id="KRM07709.1"/>
    </source>
</evidence>
<organism evidence="1 2">
    <name type="scientific">Liquorilactobacillus ghanensis DSM 18630</name>
    <dbReference type="NCBI Taxonomy" id="1423750"/>
    <lineage>
        <taxon>Bacteria</taxon>
        <taxon>Bacillati</taxon>
        <taxon>Bacillota</taxon>
        <taxon>Bacilli</taxon>
        <taxon>Lactobacillales</taxon>
        <taxon>Lactobacillaceae</taxon>
        <taxon>Liquorilactobacillus</taxon>
    </lineage>
</organism>
<dbReference type="EMBL" id="AZGB01000005">
    <property type="protein sequence ID" value="KRM07709.1"/>
    <property type="molecule type" value="Genomic_DNA"/>
</dbReference>
<dbReference type="STRING" id="1423750.FC89_GL000149"/>
<keyword evidence="2" id="KW-1185">Reference proteome</keyword>
<protein>
    <recommendedName>
        <fullName evidence="3">TPR repeat-containing protein</fullName>
    </recommendedName>
</protein>
<sequence length="302" mass="35667">MILFRRQQVVNDCKQFEQAQEFINQKKYFLAVKLLTDCYTRQRNFRTNYLLFQALTKNKQYQAAWSLAQDYLPTYISDDDLLQELFVAMGHAGQYIAMHKLYRQLKPYMTPQEIELFLVIINDWENKADRQFIRKIMLETAGIELLTPISQRSLLKKIYCLPLKYFLRISQEVLPAAKVHPLIKNDLLDTLRQLKVKQSMEFLFIDGQNYRICPQQLADYRHSQIKQQLFQLLSDQTDQQLISVQQAEISLKLQLLYPFAEQLVKANQYWLTALLTGKTVGLTEKEGKLIVNLTQLLKQWST</sequence>
<evidence type="ECO:0000313" key="2">
    <source>
        <dbReference type="Proteomes" id="UP000051451"/>
    </source>
</evidence>
<accession>A0A0R1VQK0</accession>
<name>A0A0R1VQK0_9LACO</name>
<gene>
    <name evidence="1" type="ORF">FC89_GL000149</name>
</gene>